<name>A0A5C3M4C6_9AGAR</name>
<dbReference type="InterPro" id="IPR028978">
    <property type="entry name" value="Chorismate_lyase_/UTRA_dom_sf"/>
</dbReference>
<reference evidence="2 3" key="1">
    <citation type="journal article" date="2019" name="Nat. Ecol. Evol.">
        <title>Megaphylogeny resolves global patterns of mushroom evolution.</title>
        <authorList>
            <person name="Varga T."/>
            <person name="Krizsan K."/>
            <person name="Foldi C."/>
            <person name="Dima B."/>
            <person name="Sanchez-Garcia M."/>
            <person name="Sanchez-Ramirez S."/>
            <person name="Szollosi G.J."/>
            <person name="Szarkandi J.G."/>
            <person name="Papp V."/>
            <person name="Albert L."/>
            <person name="Andreopoulos W."/>
            <person name="Angelini C."/>
            <person name="Antonin V."/>
            <person name="Barry K.W."/>
            <person name="Bougher N.L."/>
            <person name="Buchanan P."/>
            <person name="Buyck B."/>
            <person name="Bense V."/>
            <person name="Catcheside P."/>
            <person name="Chovatia M."/>
            <person name="Cooper J."/>
            <person name="Damon W."/>
            <person name="Desjardin D."/>
            <person name="Finy P."/>
            <person name="Geml J."/>
            <person name="Haridas S."/>
            <person name="Hughes K."/>
            <person name="Justo A."/>
            <person name="Karasinski D."/>
            <person name="Kautmanova I."/>
            <person name="Kiss B."/>
            <person name="Kocsube S."/>
            <person name="Kotiranta H."/>
            <person name="LaButti K.M."/>
            <person name="Lechner B.E."/>
            <person name="Liimatainen K."/>
            <person name="Lipzen A."/>
            <person name="Lukacs Z."/>
            <person name="Mihaltcheva S."/>
            <person name="Morgado L.N."/>
            <person name="Niskanen T."/>
            <person name="Noordeloos M.E."/>
            <person name="Ohm R.A."/>
            <person name="Ortiz-Santana B."/>
            <person name="Ovrebo C."/>
            <person name="Racz N."/>
            <person name="Riley R."/>
            <person name="Savchenko A."/>
            <person name="Shiryaev A."/>
            <person name="Soop K."/>
            <person name="Spirin V."/>
            <person name="Szebenyi C."/>
            <person name="Tomsovsky M."/>
            <person name="Tulloss R.E."/>
            <person name="Uehling J."/>
            <person name="Grigoriev I.V."/>
            <person name="Vagvolgyi C."/>
            <person name="Papp T."/>
            <person name="Martin F.M."/>
            <person name="Miettinen O."/>
            <person name="Hibbett D.S."/>
            <person name="Nagy L.G."/>
        </authorList>
    </citation>
    <scope>NUCLEOTIDE SEQUENCE [LARGE SCALE GENOMIC DNA]</scope>
    <source>
        <strain evidence="2 3">CBS 166.37</strain>
    </source>
</reference>
<accession>A0A5C3M4C6</accession>
<dbReference type="AlphaFoldDB" id="A0A5C3M4C6"/>
<dbReference type="STRING" id="68775.A0A5C3M4C6"/>
<keyword evidence="1" id="KW-1133">Transmembrane helix</keyword>
<evidence type="ECO:0000313" key="2">
    <source>
        <dbReference type="EMBL" id="TFK39445.1"/>
    </source>
</evidence>
<proteinExistence type="predicted"/>
<dbReference type="Gene3D" id="3.40.1410.10">
    <property type="entry name" value="Chorismate lyase-like"/>
    <property type="match status" value="1"/>
</dbReference>
<evidence type="ECO:0000313" key="3">
    <source>
        <dbReference type="Proteomes" id="UP000308652"/>
    </source>
</evidence>
<organism evidence="2 3">
    <name type="scientific">Crucibulum laeve</name>
    <dbReference type="NCBI Taxonomy" id="68775"/>
    <lineage>
        <taxon>Eukaryota</taxon>
        <taxon>Fungi</taxon>
        <taxon>Dikarya</taxon>
        <taxon>Basidiomycota</taxon>
        <taxon>Agaricomycotina</taxon>
        <taxon>Agaricomycetes</taxon>
        <taxon>Agaricomycetidae</taxon>
        <taxon>Agaricales</taxon>
        <taxon>Agaricineae</taxon>
        <taxon>Nidulariaceae</taxon>
        <taxon>Crucibulum</taxon>
    </lineage>
</organism>
<keyword evidence="1" id="KW-0812">Transmembrane</keyword>
<dbReference type="OrthoDB" id="5673at2759"/>
<feature type="transmembrane region" description="Helical" evidence="1">
    <location>
        <begin position="248"/>
        <end position="268"/>
    </location>
</feature>
<sequence length="276" mass="30921">MTSFDSYNAKTTSISFPWPGSITGLERIALSAQGDLQRVLSAFFARPIVVSLVYSHTFTQDSPTGPLAPLTLPNHPAIVSASPDSPIVQTRQVHLQCNGKIVCTATSRVRITSPECAELFLEEKYAIGQMFRRLEKVPAFHLLSVGIGEVDGSPTHHPDEKYPSSKRLFRLGGENENEQQIWRKYKLVIPDFECEILEVFPSREMFEHGEIWLTDSHLSKEKRRSRSPESDMDLLDLAVRTSRIQQNLILVIGLGFLLILAFEVSRFMTGAGLHGL</sequence>
<dbReference type="SUPFAM" id="SSF64288">
    <property type="entry name" value="Chorismate lyase-like"/>
    <property type="match status" value="1"/>
</dbReference>
<dbReference type="Proteomes" id="UP000308652">
    <property type="component" value="Unassembled WGS sequence"/>
</dbReference>
<keyword evidence="1" id="KW-0472">Membrane</keyword>
<evidence type="ECO:0000256" key="1">
    <source>
        <dbReference type="SAM" id="Phobius"/>
    </source>
</evidence>
<protein>
    <submittedName>
        <fullName evidence="2">Uncharacterized protein</fullName>
    </submittedName>
</protein>
<keyword evidence="3" id="KW-1185">Reference proteome</keyword>
<dbReference type="EMBL" id="ML213599">
    <property type="protein sequence ID" value="TFK39445.1"/>
    <property type="molecule type" value="Genomic_DNA"/>
</dbReference>
<gene>
    <name evidence="2" type="ORF">BDQ12DRAFT_56443</name>
</gene>